<evidence type="ECO:0000256" key="1">
    <source>
        <dbReference type="SAM" id="Phobius"/>
    </source>
</evidence>
<accession>A0A8H3L1D9</accession>
<gene>
    <name evidence="2" type="ORF">RCL2_000493700</name>
</gene>
<evidence type="ECO:0000313" key="2">
    <source>
        <dbReference type="EMBL" id="GES77580.1"/>
    </source>
</evidence>
<feature type="transmembrane region" description="Helical" evidence="1">
    <location>
        <begin position="35"/>
        <end position="51"/>
    </location>
</feature>
<evidence type="ECO:0000313" key="3">
    <source>
        <dbReference type="Proteomes" id="UP000615446"/>
    </source>
</evidence>
<organism evidence="2 3">
    <name type="scientific">Rhizophagus clarus</name>
    <dbReference type="NCBI Taxonomy" id="94130"/>
    <lineage>
        <taxon>Eukaryota</taxon>
        <taxon>Fungi</taxon>
        <taxon>Fungi incertae sedis</taxon>
        <taxon>Mucoromycota</taxon>
        <taxon>Glomeromycotina</taxon>
        <taxon>Glomeromycetes</taxon>
        <taxon>Glomerales</taxon>
        <taxon>Glomeraceae</taxon>
        <taxon>Rhizophagus</taxon>
    </lineage>
</organism>
<keyword evidence="1" id="KW-1133">Transmembrane helix</keyword>
<dbReference type="Proteomes" id="UP000615446">
    <property type="component" value="Unassembled WGS sequence"/>
</dbReference>
<keyword evidence="1" id="KW-0472">Membrane</keyword>
<dbReference type="EMBL" id="BLAL01000030">
    <property type="protein sequence ID" value="GES77580.1"/>
    <property type="molecule type" value="Genomic_DNA"/>
</dbReference>
<reference evidence="2" key="1">
    <citation type="submission" date="2019-10" db="EMBL/GenBank/DDBJ databases">
        <title>Conservation and host-specific expression of non-tandemly repeated heterogenous ribosome RNA gene in arbuscular mycorrhizal fungi.</title>
        <authorList>
            <person name="Maeda T."/>
            <person name="Kobayashi Y."/>
            <person name="Nakagawa T."/>
            <person name="Ezawa T."/>
            <person name="Yamaguchi K."/>
            <person name="Bino T."/>
            <person name="Nishimoto Y."/>
            <person name="Shigenobu S."/>
            <person name="Kawaguchi M."/>
        </authorList>
    </citation>
    <scope>NUCLEOTIDE SEQUENCE</scope>
    <source>
        <strain evidence="2">HR1</strain>
    </source>
</reference>
<name>A0A8H3L1D9_9GLOM</name>
<sequence length="74" mass="8656">MQENSWKGKKKPELMKSITHIGAMLIYSKYDHQKILWNNCLFIILVYLSLVKTKFFISVKLEGSVNDLSLGYLF</sequence>
<protein>
    <submittedName>
        <fullName evidence="2">Uncharacterized protein</fullName>
    </submittedName>
</protein>
<keyword evidence="1" id="KW-0812">Transmembrane</keyword>
<dbReference type="AlphaFoldDB" id="A0A8H3L1D9"/>
<comment type="caution">
    <text evidence="2">The sequence shown here is derived from an EMBL/GenBank/DDBJ whole genome shotgun (WGS) entry which is preliminary data.</text>
</comment>
<proteinExistence type="predicted"/>